<evidence type="ECO:0000256" key="3">
    <source>
        <dbReference type="ARBA" id="ARBA00006375"/>
    </source>
</evidence>
<evidence type="ECO:0000256" key="8">
    <source>
        <dbReference type="ARBA" id="ARBA00022801"/>
    </source>
</evidence>
<dbReference type="InterPro" id="IPR003653">
    <property type="entry name" value="Peptidase_C48_C"/>
</dbReference>
<dbReference type="GO" id="GO:0016020">
    <property type="term" value="C:membrane"/>
    <property type="evidence" value="ECO:0007669"/>
    <property type="project" value="UniProtKB-SubCell"/>
</dbReference>
<dbReference type="Gene3D" id="1.50.40.10">
    <property type="entry name" value="Mitochondrial carrier domain"/>
    <property type="match status" value="1"/>
</dbReference>
<feature type="repeat" description="Solcar" evidence="11">
    <location>
        <begin position="596"/>
        <end position="680"/>
    </location>
</feature>
<evidence type="ECO:0000313" key="15">
    <source>
        <dbReference type="EMBL" id="TIB95773.1"/>
    </source>
</evidence>
<keyword evidence="8" id="KW-0378">Hydrolase</keyword>
<accession>A0A4T0LWA9</accession>
<proteinExistence type="inferred from homology"/>
<keyword evidence="5" id="KW-0645">Protease</keyword>
<dbReference type="PROSITE" id="PS50920">
    <property type="entry name" value="SOLCAR"/>
    <property type="match status" value="2"/>
</dbReference>
<comment type="similarity">
    <text evidence="2">Belongs to the peptidase C48 family.</text>
</comment>
<dbReference type="Proteomes" id="UP000310685">
    <property type="component" value="Unassembled WGS sequence"/>
</dbReference>
<evidence type="ECO:0000256" key="9">
    <source>
        <dbReference type="ARBA" id="ARBA00022989"/>
    </source>
</evidence>
<dbReference type="InterPro" id="IPR050391">
    <property type="entry name" value="Mito_Metabolite_Transporter"/>
</dbReference>
<dbReference type="EMBL" id="SPRH01000081">
    <property type="protein sequence ID" value="TIB95773.1"/>
    <property type="molecule type" value="Genomic_DNA"/>
</dbReference>
<keyword evidence="9" id="KW-1133">Transmembrane helix</keyword>
<dbReference type="PROSITE" id="PS50600">
    <property type="entry name" value="ULP_PROTEASE"/>
    <property type="match status" value="1"/>
</dbReference>
<dbReference type="InterPro" id="IPR018108">
    <property type="entry name" value="MCP_transmembrane"/>
</dbReference>
<keyword evidence="10 11" id="KW-0472">Membrane</keyword>
<dbReference type="InterPro" id="IPR023395">
    <property type="entry name" value="MCP_dom_sf"/>
</dbReference>
<comment type="caution">
    <text evidence="14">The sequence shown here is derived from an EMBL/GenBank/DDBJ whole genome shotgun (WGS) entry which is preliminary data.</text>
</comment>
<dbReference type="Pfam" id="PF00153">
    <property type="entry name" value="Mito_carr"/>
    <property type="match status" value="2"/>
</dbReference>
<evidence type="ECO:0000256" key="5">
    <source>
        <dbReference type="ARBA" id="ARBA00022670"/>
    </source>
</evidence>
<dbReference type="SUPFAM" id="SSF54001">
    <property type="entry name" value="Cysteine proteinases"/>
    <property type="match status" value="1"/>
</dbReference>
<reference evidence="16 17" key="1">
    <citation type="submission" date="2019-03" db="EMBL/GenBank/DDBJ databases">
        <title>Sequencing 25 genomes of Wallemia mellicola.</title>
        <authorList>
            <person name="Gostincar C."/>
        </authorList>
    </citation>
    <scope>NUCLEOTIDE SEQUENCE [LARGE SCALE GENOMIC DNA]</scope>
    <source>
        <strain evidence="15 16">EXF-1262</strain>
        <strain evidence="14 17">EXF-6152</strain>
    </source>
</reference>
<feature type="repeat" description="Solcar" evidence="11">
    <location>
        <begin position="496"/>
        <end position="587"/>
    </location>
</feature>
<organism evidence="14 17">
    <name type="scientific">Wallemia mellicola</name>
    <dbReference type="NCBI Taxonomy" id="1708541"/>
    <lineage>
        <taxon>Eukaryota</taxon>
        <taxon>Fungi</taxon>
        <taxon>Dikarya</taxon>
        <taxon>Basidiomycota</taxon>
        <taxon>Wallemiomycotina</taxon>
        <taxon>Wallemiomycetes</taxon>
        <taxon>Wallemiales</taxon>
        <taxon>Wallemiaceae</taxon>
        <taxon>Wallemia</taxon>
    </lineage>
</organism>
<evidence type="ECO:0000256" key="7">
    <source>
        <dbReference type="ARBA" id="ARBA00022737"/>
    </source>
</evidence>
<evidence type="ECO:0000256" key="6">
    <source>
        <dbReference type="ARBA" id="ARBA00022692"/>
    </source>
</evidence>
<feature type="compositionally biased region" description="Polar residues" evidence="12">
    <location>
        <begin position="32"/>
        <end position="50"/>
    </location>
</feature>
<dbReference type="GO" id="GO:0006508">
    <property type="term" value="P:proteolysis"/>
    <property type="evidence" value="ECO:0007669"/>
    <property type="project" value="UniProtKB-KW"/>
</dbReference>
<dbReference type="EMBL" id="SPRC01000074">
    <property type="protein sequence ID" value="TIB74400.1"/>
    <property type="molecule type" value="Genomic_DNA"/>
</dbReference>
<evidence type="ECO:0000313" key="14">
    <source>
        <dbReference type="EMBL" id="TIB74400.1"/>
    </source>
</evidence>
<evidence type="ECO:0000256" key="2">
    <source>
        <dbReference type="ARBA" id="ARBA00005234"/>
    </source>
</evidence>
<comment type="similarity">
    <text evidence="3">Belongs to the mitochondrial carrier (TC 2.A.29) family.</text>
</comment>
<dbReference type="GO" id="GO:0008234">
    <property type="term" value="F:cysteine-type peptidase activity"/>
    <property type="evidence" value="ECO:0007669"/>
    <property type="project" value="InterPro"/>
</dbReference>
<sequence length="688" mass="78302">MSEYLENLFSSVSNILGNGLFNSRNDSKRSQRPSTSNKPQNPLSLSSKSKTIQKGHKKRPHILSVQHFNNAQLRKIKLAFQQQQSRGYAADFATFQGYYSFKQRVDQLNLGQNIPPSTRTRKSTEPWLDTKQLRSDTSFKSAIPKVYQLSEVELAKLSLGPKPELPTELTADEQSEFKNVMSLSGKISKCGRQTMMSNDLKTLMPRQWLNDEVINFYAEMLRQSQSRQIEDWEKHDKKGKKPFDAYIHSTFLFSTLESSGYDKAKLGRWVKKVDLFGKDIIIFPINRGQSHWVCGAINMRKKRFEMYDSMGGGTKYVYQKMREYINREHETKKGKPFDFDGWIDFWSENTPTQDNGFDCGVFTCCFMDALSKGKDVDDDAFEFSQKHMKYLRKRATVKFALKTNFGGCQTAKRSKSSKRQSSAHTHSGKLKSVAASLAACLTHPLDLTKVRMQTTAPKDRHNMLKTMIMTVKDQASQDNNQALLIWSFVLLVLVHSEVLQVIQLVSRALLIRNHITLLEDIILVRMTSDATKPAAERMGYRNALHGLFRMTKDEGINSLFRGLGPNTVRAILMNASQLASYDYFKRSLVDYAEMEEGLPLHFSASFLAGTLATTVCSPADVIKSRVMSESKKGGSIAEMFKTSLKNEGPGFLFRGWTPAWIRLCPNSIAIFVILEQLRWAVDKARDLK</sequence>
<feature type="region of interest" description="Disordered" evidence="12">
    <location>
        <begin position="22"/>
        <end position="60"/>
    </location>
</feature>
<dbReference type="PANTHER" id="PTHR45618">
    <property type="entry name" value="MITOCHONDRIAL DICARBOXYLATE CARRIER-RELATED"/>
    <property type="match status" value="1"/>
</dbReference>
<protein>
    <submittedName>
        <fullName evidence="14">Cysteine proteinase</fullName>
    </submittedName>
</protein>
<feature type="compositionally biased region" description="Basic residues" evidence="12">
    <location>
        <begin position="51"/>
        <end position="60"/>
    </location>
</feature>
<feature type="domain" description="Ubiquitin-like protease family profile" evidence="13">
    <location>
        <begin position="193"/>
        <end position="370"/>
    </location>
</feature>
<comment type="subcellular location">
    <subcellularLocation>
        <location evidence="1">Membrane</location>
        <topology evidence="1">Multi-pass membrane protein</topology>
    </subcellularLocation>
</comment>
<evidence type="ECO:0000256" key="12">
    <source>
        <dbReference type="SAM" id="MobiDB-lite"/>
    </source>
</evidence>
<dbReference type="Gene3D" id="3.40.395.10">
    <property type="entry name" value="Adenoviral Proteinase, Chain A"/>
    <property type="match status" value="1"/>
</dbReference>
<evidence type="ECO:0000313" key="17">
    <source>
        <dbReference type="Proteomes" id="UP000310685"/>
    </source>
</evidence>
<evidence type="ECO:0000313" key="16">
    <source>
        <dbReference type="Proteomes" id="UP000307169"/>
    </source>
</evidence>
<evidence type="ECO:0000256" key="4">
    <source>
        <dbReference type="ARBA" id="ARBA00022448"/>
    </source>
</evidence>
<gene>
    <name evidence="15" type="ORF">E3Q17_04160</name>
    <name evidence="14" type="ORF">E3Q22_04186</name>
</gene>
<name>A0A4T0LWA9_9BASI</name>
<dbReference type="SUPFAM" id="SSF103506">
    <property type="entry name" value="Mitochondrial carrier"/>
    <property type="match status" value="1"/>
</dbReference>
<dbReference type="Pfam" id="PF02902">
    <property type="entry name" value="Peptidase_C48"/>
    <property type="match status" value="1"/>
</dbReference>
<keyword evidence="4" id="KW-0813">Transport</keyword>
<evidence type="ECO:0000256" key="10">
    <source>
        <dbReference type="ARBA" id="ARBA00023136"/>
    </source>
</evidence>
<dbReference type="AlphaFoldDB" id="A0A4T0LWA9"/>
<keyword evidence="7" id="KW-0677">Repeat</keyword>
<dbReference type="GO" id="GO:0019783">
    <property type="term" value="F:ubiquitin-like protein peptidase activity"/>
    <property type="evidence" value="ECO:0007669"/>
    <property type="project" value="UniProtKB-ARBA"/>
</dbReference>
<evidence type="ECO:0000259" key="13">
    <source>
        <dbReference type="PROSITE" id="PS50600"/>
    </source>
</evidence>
<dbReference type="InterPro" id="IPR038765">
    <property type="entry name" value="Papain-like_cys_pep_sf"/>
</dbReference>
<keyword evidence="6 11" id="KW-0812">Transmembrane</keyword>
<evidence type="ECO:0000256" key="11">
    <source>
        <dbReference type="PROSITE-ProRule" id="PRU00282"/>
    </source>
</evidence>
<evidence type="ECO:0000256" key="1">
    <source>
        <dbReference type="ARBA" id="ARBA00004141"/>
    </source>
</evidence>
<dbReference type="Proteomes" id="UP000307169">
    <property type="component" value="Unassembled WGS sequence"/>
</dbReference>